<keyword evidence="2" id="KW-1185">Reference proteome</keyword>
<evidence type="ECO:0000313" key="2">
    <source>
        <dbReference type="Proteomes" id="UP000598227"/>
    </source>
</evidence>
<dbReference type="InterPro" id="IPR010385">
    <property type="entry name" value="DUF982"/>
</dbReference>
<reference evidence="1 2" key="1">
    <citation type="submission" date="2020-09" db="EMBL/GenBank/DDBJ databases">
        <title>Draft Genome Sequence of Aminobacter carboxidus type strain DSM 1086, a soil Gram-negative carboxydobacterium.</title>
        <authorList>
            <person name="Turrini P."/>
            <person name="Tescari M."/>
            <person name="Artuso I."/>
            <person name="Lugli G.A."/>
            <person name="Frangipani E."/>
            <person name="Ventura M."/>
            <person name="Visca P."/>
        </authorList>
    </citation>
    <scope>NUCLEOTIDE SEQUENCE [LARGE SCALE GENOMIC DNA]</scope>
    <source>
        <strain evidence="1 2">DSM 1086</strain>
    </source>
</reference>
<sequence>MDLVPAIWVRGGALSLRRISSIEEAAALLTDWPFDRRGTFYYLANQALEGLVEGSSAGARLAFENFCREAGILVDQTY</sequence>
<protein>
    <submittedName>
        <fullName evidence="1">DUF982 domain-containing protein</fullName>
    </submittedName>
</protein>
<evidence type="ECO:0000313" key="1">
    <source>
        <dbReference type="EMBL" id="MBE1205907.1"/>
    </source>
</evidence>
<comment type="caution">
    <text evidence="1">The sequence shown here is derived from an EMBL/GenBank/DDBJ whole genome shotgun (WGS) entry which is preliminary data.</text>
</comment>
<dbReference type="Proteomes" id="UP000598227">
    <property type="component" value="Unassembled WGS sequence"/>
</dbReference>
<dbReference type="Pfam" id="PF06169">
    <property type="entry name" value="DUF982"/>
    <property type="match status" value="1"/>
</dbReference>
<accession>A0ABR9GQE5</accession>
<gene>
    <name evidence="1" type="ORF">IHE39_16550</name>
</gene>
<organism evidence="1 2">
    <name type="scientific">Aminobacter carboxidus</name>
    <dbReference type="NCBI Taxonomy" id="376165"/>
    <lineage>
        <taxon>Bacteria</taxon>
        <taxon>Pseudomonadati</taxon>
        <taxon>Pseudomonadota</taxon>
        <taxon>Alphaproteobacteria</taxon>
        <taxon>Hyphomicrobiales</taxon>
        <taxon>Phyllobacteriaceae</taxon>
        <taxon>Aminobacter</taxon>
    </lineage>
</organism>
<name>A0ABR9GQE5_9HYPH</name>
<dbReference type="EMBL" id="JACZEP010000005">
    <property type="protein sequence ID" value="MBE1205907.1"/>
    <property type="molecule type" value="Genomic_DNA"/>
</dbReference>
<dbReference type="Gene3D" id="6.10.250.730">
    <property type="match status" value="1"/>
</dbReference>
<proteinExistence type="predicted"/>